<gene>
    <name evidence="2" type="ORF">SAMN04489718_2252</name>
</gene>
<dbReference type="AlphaFoldDB" id="A0A1H1DVD3"/>
<dbReference type="STRING" id="995062.SAMN04489718_2252"/>
<evidence type="ECO:0000313" key="2">
    <source>
        <dbReference type="EMBL" id="SDQ80377.1"/>
    </source>
</evidence>
<name>A0A1H1DVD3_9ACTN</name>
<protein>
    <recommendedName>
        <fullName evidence="1">DUF397 domain-containing protein</fullName>
    </recommendedName>
</protein>
<evidence type="ECO:0000259" key="1">
    <source>
        <dbReference type="Pfam" id="PF04149"/>
    </source>
</evidence>
<dbReference type="OrthoDB" id="3482152at2"/>
<dbReference type="Proteomes" id="UP000199301">
    <property type="component" value="Unassembled WGS sequence"/>
</dbReference>
<sequence length="67" mass="7238">MPIDWSQVTFHKASASSVEGTECVEVARIGDTYGVRNSRDPHGPVLEFTHAEMAAFADGVRNGEFGV</sequence>
<dbReference type="InterPro" id="IPR007278">
    <property type="entry name" value="DUF397"/>
</dbReference>
<accession>A0A1H1DVD3</accession>
<dbReference type="EMBL" id="FNKO01000002">
    <property type="protein sequence ID" value="SDQ80377.1"/>
    <property type="molecule type" value="Genomic_DNA"/>
</dbReference>
<keyword evidence="3" id="KW-1185">Reference proteome</keyword>
<proteinExistence type="predicted"/>
<dbReference type="RefSeq" id="WP_092523646.1">
    <property type="nucleotide sequence ID" value="NZ_FNKO01000002.1"/>
</dbReference>
<organism evidence="2 3">
    <name type="scientific">Actinopolyspora saharensis</name>
    <dbReference type="NCBI Taxonomy" id="995062"/>
    <lineage>
        <taxon>Bacteria</taxon>
        <taxon>Bacillati</taxon>
        <taxon>Actinomycetota</taxon>
        <taxon>Actinomycetes</taxon>
        <taxon>Actinopolysporales</taxon>
        <taxon>Actinopolysporaceae</taxon>
        <taxon>Actinopolyspora</taxon>
    </lineage>
</organism>
<reference evidence="3" key="1">
    <citation type="submission" date="2016-10" db="EMBL/GenBank/DDBJ databases">
        <authorList>
            <person name="Varghese N."/>
            <person name="Submissions S."/>
        </authorList>
    </citation>
    <scope>NUCLEOTIDE SEQUENCE [LARGE SCALE GENOMIC DNA]</scope>
    <source>
        <strain evidence="3">DSM 45459</strain>
    </source>
</reference>
<dbReference type="Pfam" id="PF04149">
    <property type="entry name" value="DUF397"/>
    <property type="match status" value="1"/>
</dbReference>
<evidence type="ECO:0000313" key="3">
    <source>
        <dbReference type="Proteomes" id="UP000199301"/>
    </source>
</evidence>
<feature type="domain" description="DUF397" evidence="1">
    <location>
        <begin position="9"/>
        <end position="61"/>
    </location>
</feature>